<reference evidence="3 4" key="1">
    <citation type="journal article" date="2017" name="Gigascience">
        <title>Genome sequence of the small brown planthopper, Laodelphax striatellus.</title>
        <authorList>
            <person name="Zhu J."/>
            <person name="Jiang F."/>
            <person name="Wang X."/>
            <person name="Yang P."/>
            <person name="Bao Y."/>
            <person name="Zhao W."/>
            <person name="Wang W."/>
            <person name="Lu H."/>
            <person name="Wang Q."/>
            <person name="Cui N."/>
            <person name="Li J."/>
            <person name="Chen X."/>
            <person name="Luo L."/>
            <person name="Yu J."/>
            <person name="Kang L."/>
            <person name="Cui F."/>
        </authorList>
    </citation>
    <scope>NUCLEOTIDE SEQUENCE [LARGE SCALE GENOMIC DNA]</scope>
    <source>
        <strain evidence="3">Lst14</strain>
    </source>
</reference>
<feature type="compositionally biased region" description="Polar residues" evidence="1">
    <location>
        <begin position="130"/>
        <end position="139"/>
    </location>
</feature>
<dbReference type="InParanoid" id="A0A482WMI5"/>
<feature type="compositionally biased region" description="Polar residues" evidence="1">
    <location>
        <begin position="186"/>
        <end position="197"/>
    </location>
</feature>
<gene>
    <name evidence="3" type="ORF">LSTR_LSTR002775</name>
</gene>
<feature type="compositionally biased region" description="Low complexity" evidence="1">
    <location>
        <begin position="210"/>
        <end position="223"/>
    </location>
</feature>
<dbReference type="Pfam" id="PF00379">
    <property type="entry name" value="Chitin_bind_4"/>
    <property type="match status" value="1"/>
</dbReference>
<feature type="compositionally biased region" description="Low complexity" evidence="1">
    <location>
        <begin position="250"/>
        <end position="283"/>
    </location>
</feature>
<keyword evidence="2" id="KW-0732">Signal</keyword>
<feature type="region of interest" description="Disordered" evidence="1">
    <location>
        <begin position="421"/>
        <end position="447"/>
    </location>
</feature>
<feature type="region of interest" description="Disordered" evidence="1">
    <location>
        <begin position="250"/>
        <end position="306"/>
    </location>
</feature>
<protein>
    <submittedName>
        <fullName evidence="3">Uncharacterized protein</fullName>
    </submittedName>
</protein>
<feature type="region of interest" description="Disordered" evidence="1">
    <location>
        <begin position="174"/>
        <end position="223"/>
    </location>
</feature>
<dbReference type="AlphaFoldDB" id="A0A482WMI5"/>
<evidence type="ECO:0000313" key="4">
    <source>
        <dbReference type="Proteomes" id="UP000291343"/>
    </source>
</evidence>
<proteinExistence type="predicted"/>
<feature type="chain" id="PRO_5019789307" evidence="2">
    <location>
        <begin position="26"/>
        <end position="447"/>
    </location>
</feature>
<dbReference type="InterPro" id="IPR000618">
    <property type="entry name" value="Insect_cuticle"/>
</dbReference>
<feature type="signal peptide" evidence="2">
    <location>
        <begin position="1"/>
        <end position="25"/>
    </location>
</feature>
<sequence>MRAMRTSKAFLLIAALCTAVPSLKGQVPVNADPNQQPGLQKFFLVPESVLAQIPHQDKVIPIPQNIVSTPPATVGGQPTFHAVQNSHQNPSRVALTPQQAEYAKKQEAFRNEAIEANRKAAARRKEQERVTSQNQFSQTPAGQFAQNDQFFDNQQANQVHSQVQPDGFRNVQAQTPTRRVKPAQRQKASQAVVQGQNQVSQQPRVHHHQSQQPRVQQQQFQQPQVQQQQQFQQPQVQQQQFQQPQQQQFQQQQQQQFAPSAQAQFQQPQQAPAAVQRQAVQQPAAPPTSFISTESQRRPVDVRSQAVRDEDEIIRHQAENAKYSFSSAVNDGINDQQHIRQETRDGLKLAGLYSYSDGFYKRTIHYEADENGYRVVKPYLTNSFQDDLFSEEVEPIGNGPNADPSGIAEVSSDVGGASLRYSISGQDFPPQTSTGNAQDVSNNFQRI</sequence>
<evidence type="ECO:0000256" key="2">
    <source>
        <dbReference type="SAM" id="SignalP"/>
    </source>
</evidence>
<comment type="caution">
    <text evidence="3">The sequence shown here is derived from an EMBL/GenBank/DDBJ whole genome shotgun (WGS) entry which is preliminary data.</text>
</comment>
<feature type="region of interest" description="Disordered" evidence="1">
    <location>
        <begin position="117"/>
        <end position="139"/>
    </location>
</feature>
<keyword evidence="4" id="KW-1185">Reference proteome</keyword>
<evidence type="ECO:0000313" key="3">
    <source>
        <dbReference type="EMBL" id="RZF34693.1"/>
    </source>
</evidence>
<evidence type="ECO:0000256" key="1">
    <source>
        <dbReference type="SAM" id="MobiDB-lite"/>
    </source>
</evidence>
<accession>A0A482WMI5</accession>
<dbReference type="OrthoDB" id="8195082at2759"/>
<feature type="compositionally biased region" description="Basic and acidic residues" evidence="1">
    <location>
        <begin position="117"/>
        <end position="129"/>
    </location>
</feature>
<name>A0A482WMI5_LAOST</name>
<organism evidence="3 4">
    <name type="scientific">Laodelphax striatellus</name>
    <name type="common">Small brown planthopper</name>
    <name type="synonym">Delphax striatella</name>
    <dbReference type="NCBI Taxonomy" id="195883"/>
    <lineage>
        <taxon>Eukaryota</taxon>
        <taxon>Metazoa</taxon>
        <taxon>Ecdysozoa</taxon>
        <taxon>Arthropoda</taxon>
        <taxon>Hexapoda</taxon>
        <taxon>Insecta</taxon>
        <taxon>Pterygota</taxon>
        <taxon>Neoptera</taxon>
        <taxon>Paraneoptera</taxon>
        <taxon>Hemiptera</taxon>
        <taxon>Auchenorrhyncha</taxon>
        <taxon>Fulgoroidea</taxon>
        <taxon>Delphacidae</taxon>
        <taxon>Criomorphinae</taxon>
        <taxon>Laodelphax</taxon>
    </lineage>
</organism>
<dbReference type="Proteomes" id="UP000291343">
    <property type="component" value="Unassembled WGS sequence"/>
</dbReference>
<dbReference type="EMBL" id="QKKF02030719">
    <property type="protein sequence ID" value="RZF34693.1"/>
    <property type="molecule type" value="Genomic_DNA"/>
</dbReference>